<feature type="region of interest" description="Disordered" evidence="1">
    <location>
        <begin position="341"/>
        <end position="370"/>
    </location>
</feature>
<accession>A0AAJ0BKF7</accession>
<feature type="compositionally biased region" description="Low complexity" evidence="1">
    <location>
        <begin position="116"/>
        <end position="131"/>
    </location>
</feature>
<feature type="compositionally biased region" description="Low complexity" evidence="1">
    <location>
        <begin position="354"/>
        <end position="367"/>
    </location>
</feature>
<sequence length="465" mass="49133">MERLTRRWGNELAINLDAGGTISPGSVITGVVARAAQIAEVAVRVKVTLYGRIRLSKSKDPTDVTDIQLFPEDYSTVVFSGPLSLPGPNNPAFWRFSITVPTFTSSDTQPTNQTLGPISPAAAPGPVASSSPSPPPPYAPVAGHSHPLPCSFTMKANKRRVRIEYFLIAAIMNDMTNQIADNGRAVAREPLSLPPSPPPPPPTTPAPRPTFQNFNSNHRVRTYRLAEIRPNMWDRITDRARLMNSRNTPQCTFNVIVRVPKHIKINTPQPGGGNQAQAQQGQAAGGQTIPLTISISPVPPPPGHIPGTSDPPLISAANRSFILKSATIKLSSVTEITLPDQPPERITQSLGGISVTSSSSSDTNNSSAGAGQVLQIPSGIANPGLDLGQTVGLRLERGAGMYSTRAETGGGGGVRNVGPVVGGVYPDFGAVSVVKHTHLLEWEVRVEVAGERVEAKGGFGVVVTT</sequence>
<comment type="caution">
    <text evidence="2">The sequence shown here is derived from an EMBL/GenBank/DDBJ whole genome shotgun (WGS) entry which is preliminary data.</text>
</comment>
<protein>
    <recommendedName>
        <fullName evidence="4">Arrestin-like N-terminal domain-containing protein</fullName>
    </recommendedName>
</protein>
<evidence type="ECO:0000313" key="2">
    <source>
        <dbReference type="EMBL" id="KAK1759905.1"/>
    </source>
</evidence>
<dbReference type="Proteomes" id="UP001239445">
    <property type="component" value="Unassembled WGS sequence"/>
</dbReference>
<feature type="region of interest" description="Disordered" evidence="1">
    <location>
        <begin position="104"/>
        <end position="142"/>
    </location>
</feature>
<feature type="compositionally biased region" description="Pro residues" evidence="1">
    <location>
        <begin position="192"/>
        <end position="208"/>
    </location>
</feature>
<dbReference type="EMBL" id="MU839828">
    <property type="protein sequence ID" value="KAK1759905.1"/>
    <property type="molecule type" value="Genomic_DNA"/>
</dbReference>
<keyword evidence="3" id="KW-1185">Reference proteome</keyword>
<evidence type="ECO:0000313" key="3">
    <source>
        <dbReference type="Proteomes" id="UP001239445"/>
    </source>
</evidence>
<organism evidence="2 3">
    <name type="scientific">Echria macrotheca</name>
    <dbReference type="NCBI Taxonomy" id="438768"/>
    <lineage>
        <taxon>Eukaryota</taxon>
        <taxon>Fungi</taxon>
        <taxon>Dikarya</taxon>
        <taxon>Ascomycota</taxon>
        <taxon>Pezizomycotina</taxon>
        <taxon>Sordariomycetes</taxon>
        <taxon>Sordariomycetidae</taxon>
        <taxon>Sordariales</taxon>
        <taxon>Schizotheciaceae</taxon>
        <taxon>Echria</taxon>
    </lineage>
</organism>
<proteinExistence type="predicted"/>
<evidence type="ECO:0008006" key="4">
    <source>
        <dbReference type="Google" id="ProtNLM"/>
    </source>
</evidence>
<reference evidence="2" key="1">
    <citation type="submission" date="2023-06" db="EMBL/GenBank/DDBJ databases">
        <title>Genome-scale phylogeny and comparative genomics of the fungal order Sordariales.</title>
        <authorList>
            <consortium name="Lawrence Berkeley National Laboratory"/>
            <person name="Hensen N."/>
            <person name="Bonometti L."/>
            <person name="Westerberg I."/>
            <person name="Brannstrom I.O."/>
            <person name="Guillou S."/>
            <person name="Cros-Aarteil S."/>
            <person name="Calhoun S."/>
            <person name="Haridas S."/>
            <person name="Kuo A."/>
            <person name="Mondo S."/>
            <person name="Pangilinan J."/>
            <person name="Riley R."/>
            <person name="Labutti K."/>
            <person name="Andreopoulos B."/>
            <person name="Lipzen A."/>
            <person name="Chen C."/>
            <person name="Yanf M."/>
            <person name="Daum C."/>
            <person name="Ng V."/>
            <person name="Clum A."/>
            <person name="Steindorff A."/>
            <person name="Ohm R."/>
            <person name="Martin F."/>
            <person name="Silar P."/>
            <person name="Natvig D."/>
            <person name="Lalanne C."/>
            <person name="Gautier V."/>
            <person name="Ament-Velasquez S.L."/>
            <person name="Kruys A."/>
            <person name="Hutchinson M.I."/>
            <person name="Powell A.J."/>
            <person name="Barry K."/>
            <person name="Miller A.N."/>
            <person name="Grigoriev I.V."/>
            <person name="Debuchy R."/>
            <person name="Gladieux P."/>
            <person name="Thoren M.H."/>
            <person name="Johannesson H."/>
        </authorList>
    </citation>
    <scope>NUCLEOTIDE SEQUENCE</scope>
    <source>
        <strain evidence="2">PSN4</strain>
    </source>
</reference>
<gene>
    <name evidence="2" type="ORF">QBC47DRAFT_438193</name>
</gene>
<feature type="region of interest" description="Disordered" evidence="1">
    <location>
        <begin position="188"/>
        <end position="215"/>
    </location>
</feature>
<dbReference type="AlphaFoldDB" id="A0AAJ0BKF7"/>
<name>A0AAJ0BKF7_9PEZI</name>
<evidence type="ECO:0000256" key="1">
    <source>
        <dbReference type="SAM" id="MobiDB-lite"/>
    </source>
</evidence>
<feature type="compositionally biased region" description="Polar residues" evidence="1">
    <location>
        <begin position="104"/>
        <end position="115"/>
    </location>
</feature>